<organism evidence="1 2">
    <name type="scientific">Gossypium stocksii</name>
    <dbReference type="NCBI Taxonomy" id="47602"/>
    <lineage>
        <taxon>Eukaryota</taxon>
        <taxon>Viridiplantae</taxon>
        <taxon>Streptophyta</taxon>
        <taxon>Embryophyta</taxon>
        <taxon>Tracheophyta</taxon>
        <taxon>Spermatophyta</taxon>
        <taxon>Magnoliopsida</taxon>
        <taxon>eudicotyledons</taxon>
        <taxon>Gunneridae</taxon>
        <taxon>Pentapetalae</taxon>
        <taxon>rosids</taxon>
        <taxon>malvids</taxon>
        <taxon>Malvales</taxon>
        <taxon>Malvaceae</taxon>
        <taxon>Malvoideae</taxon>
        <taxon>Gossypium</taxon>
    </lineage>
</organism>
<name>A0A9D3ZFN9_9ROSI</name>
<comment type="caution">
    <text evidence="1">The sequence shown here is derived from an EMBL/GenBank/DDBJ whole genome shotgun (WGS) entry which is preliminary data.</text>
</comment>
<dbReference type="AlphaFoldDB" id="A0A9D3ZFN9"/>
<gene>
    <name evidence="1" type="ORF">J1N35_044338</name>
</gene>
<keyword evidence="2" id="KW-1185">Reference proteome</keyword>
<evidence type="ECO:0000313" key="1">
    <source>
        <dbReference type="EMBL" id="KAH1032164.1"/>
    </source>
</evidence>
<dbReference type="EMBL" id="JAIQCV010000013">
    <property type="protein sequence ID" value="KAH1032164.1"/>
    <property type="molecule type" value="Genomic_DNA"/>
</dbReference>
<protein>
    <submittedName>
        <fullName evidence="1">Uncharacterized protein</fullName>
    </submittedName>
</protein>
<reference evidence="1 2" key="1">
    <citation type="journal article" date="2021" name="Plant Biotechnol. J.">
        <title>Multi-omics assisted identification of the key and species-specific regulatory components of drought-tolerant mechanisms in Gossypium stocksii.</title>
        <authorList>
            <person name="Yu D."/>
            <person name="Ke L."/>
            <person name="Zhang D."/>
            <person name="Wu Y."/>
            <person name="Sun Y."/>
            <person name="Mei J."/>
            <person name="Sun J."/>
            <person name="Sun Y."/>
        </authorList>
    </citation>
    <scope>NUCLEOTIDE SEQUENCE [LARGE SCALE GENOMIC DNA]</scope>
    <source>
        <strain evidence="2">cv. E1</strain>
        <tissue evidence="1">Leaf</tissue>
    </source>
</reference>
<dbReference type="OrthoDB" id="10571089at2759"/>
<proteinExistence type="predicted"/>
<sequence>MIRETHLVVVISSHISRGNVVIELYIEFVEADGSGPSLTSVMVNTGIEDQAESPTQLCSGFSGLLKSG</sequence>
<accession>A0A9D3ZFN9</accession>
<dbReference type="Proteomes" id="UP000828251">
    <property type="component" value="Unassembled WGS sequence"/>
</dbReference>
<evidence type="ECO:0000313" key="2">
    <source>
        <dbReference type="Proteomes" id="UP000828251"/>
    </source>
</evidence>